<organism evidence="15 16">
    <name type="scientific">Salsuginibacillus halophilus</name>
    <dbReference type="NCBI Taxonomy" id="517424"/>
    <lineage>
        <taxon>Bacteria</taxon>
        <taxon>Bacillati</taxon>
        <taxon>Bacillota</taxon>
        <taxon>Bacilli</taxon>
        <taxon>Bacillales</taxon>
        <taxon>Bacillaceae</taxon>
        <taxon>Salsuginibacillus</taxon>
    </lineage>
</organism>
<reference evidence="15 16" key="1">
    <citation type="submission" date="2018-03" db="EMBL/GenBank/DDBJ databases">
        <title>Genomic Encyclopedia of Type Strains, Phase III (KMG-III): the genomes of soil and plant-associated and newly described type strains.</title>
        <authorList>
            <person name="Whitman W."/>
        </authorList>
    </citation>
    <scope>NUCLEOTIDE SEQUENCE [LARGE SCALE GENOMIC DNA]</scope>
    <source>
        <strain evidence="15 16">CGMCC 1.07653</strain>
    </source>
</reference>
<dbReference type="GO" id="GO:0140114">
    <property type="term" value="P:cellular detoxification of fluoride"/>
    <property type="evidence" value="ECO:0007669"/>
    <property type="project" value="UniProtKB-UniRule"/>
</dbReference>
<evidence type="ECO:0000256" key="11">
    <source>
        <dbReference type="ARBA" id="ARBA00035120"/>
    </source>
</evidence>
<evidence type="ECO:0000313" key="15">
    <source>
        <dbReference type="EMBL" id="PSL44400.1"/>
    </source>
</evidence>
<comment type="function">
    <text evidence="13 14">Fluoride-specific ion channel. Important for reducing fluoride concentration in the cell, thus reducing its toxicity.</text>
</comment>
<dbReference type="Pfam" id="PF02537">
    <property type="entry name" value="CRCB"/>
    <property type="match status" value="1"/>
</dbReference>
<keyword evidence="10 14" id="KW-0407">Ion channel</keyword>
<dbReference type="GO" id="GO:0005886">
    <property type="term" value="C:plasma membrane"/>
    <property type="evidence" value="ECO:0007669"/>
    <property type="project" value="UniProtKB-SubCell"/>
</dbReference>
<evidence type="ECO:0000256" key="4">
    <source>
        <dbReference type="ARBA" id="ARBA00022692"/>
    </source>
</evidence>
<dbReference type="InterPro" id="IPR003691">
    <property type="entry name" value="FluC"/>
</dbReference>
<dbReference type="HAMAP" id="MF_00454">
    <property type="entry name" value="FluC"/>
    <property type="match status" value="1"/>
</dbReference>
<evidence type="ECO:0000256" key="9">
    <source>
        <dbReference type="ARBA" id="ARBA00023136"/>
    </source>
</evidence>
<dbReference type="RefSeq" id="WP_106588881.1">
    <property type="nucleotide sequence ID" value="NZ_PYAV01000008.1"/>
</dbReference>
<evidence type="ECO:0000256" key="14">
    <source>
        <dbReference type="HAMAP-Rule" id="MF_00454"/>
    </source>
</evidence>
<feature type="transmembrane region" description="Helical" evidence="14">
    <location>
        <begin position="33"/>
        <end position="56"/>
    </location>
</feature>
<gene>
    <name evidence="14" type="primary">fluC</name>
    <name evidence="14" type="synonym">crcB</name>
    <name evidence="15" type="ORF">B0H94_1089</name>
</gene>
<dbReference type="PANTHER" id="PTHR28259">
    <property type="entry name" value="FLUORIDE EXPORT PROTEIN 1-RELATED"/>
    <property type="match status" value="1"/>
</dbReference>
<feature type="binding site" evidence="14">
    <location>
        <position position="81"/>
    </location>
    <ligand>
        <name>Na(+)</name>
        <dbReference type="ChEBI" id="CHEBI:29101"/>
        <note>structural</note>
    </ligand>
</feature>
<evidence type="ECO:0000256" key="2">
    <source>
        <dbReference type="ARBA" id="ARBA00022448"/>
    </source>
</evidence>
<sequence length="125" mass="13385">MNLILLLVGGALGGVARYLAGRWIGDRTWHAPFPLPMLLVNLAGAFGLGLFLGGMYEGVPLGAYEDPLFLFVVIGFFGAFTTYSTFSVESVKLLEEKKYGALASYVLLSMAGSLLLFGIGFVLLL</sequence>
<dbReference type="Proteomes" id="UP000242310">
    <property type="component" value="Unassembled WGS sequence"/>
</dbReference>
<dbReference type="OrthoDB" id="9815830at2"/>
<protein>
    <recommendedName>
        <fullName evidence="14">Fluoride-specific ion channel FluC</fullName>
    </recommendedName>
</protein>
<proteinExistence type="inferred from homology"/>
<evidence type="ECO:0000256" key="7">
    <source>
        <dbReference type="ARBA" id="ARBA00023053"/>
    </source>
</evidence>
<comment type="subcellular location">
    <subcellularLocation>
        <location evidence="1 14">Cell membrane</location>
        <topology evidence="1 14">Multi-pass membrane protein</topology>
    </subcellularLocation>
</comment>
<comment type="catalytic activity">
    <reaction evidence="12">
        <text>fluoride(in) = fluoride(out)</text>
        <dbReference type="Rhea" id="RHEA:76159"/>
        <dbReference type="ChEBI" id="CHEBI:17051"/>
    </reaction>
    <physiologicalReaction direction="left-to-right" evidence="12">
        <dbReference type="Rhea" id="RHEA:76160"/>
    </physiologicalReaction>
</comment>
<dbReference type="NCBIfam" id="TIGR00494">
    <property type="entry name" value="crcB"/>
    <property type="match status" value="1"/>
</dbReference>
<keyword evidence="5 14" id="KW-0479">Metal-binding</keyword>
<dbReference type="GO" id="GO:0062054">
    <property type="term" value="F:fluoride channel activity"/>
    <property type="evidence" value="ECO:0007669"/>
    <property type="project" value="UniProtKB-UniRule"/>
</dbReference>
<comment type="activity regulation">
    <text evidence="14">Na(+) is not transported, but it plays an essential structural role and its presence is essential for fluoride channel function.</text>
</comment>
<comment type="similarity">
    <text evidence="11 14">Belongs to the fluoride channel Fluc/FEX (TC 1.A.43) family.</text>
</comment>
<evidence type="ECO:0000256" key="10">
    <source>
        <dbReference type="ARBA" id="ARBA00023303"/>
    </source>
</evidence>
<evidence type="ECO:0000256" key="1">
    <source>
        <dbReference type="ARBA" id="ARBA00004651"/>
    </source>
</evidence>
<keyword evidence="3 14" id="KW-1003">Cell membrane</keyword>
<comment type="caution">
    <text evidence="15">The sequence shown here is derived from an EMBL/GenBank/DDBJ whole genome shotgun (WGS) entry which is preliminary data.</text>
</comment>
<feature type="transmembrane region" description="Helical" evidence="14">
    <location>
        <begin position="106"/>
        <end position="124"/>
    </location>
</feature>
<accession>A0A2P8HDT6</accession>
<dbReference type="EMBL" id="PYAV01000008">
    <property type="protein sequence ID" value="PSL44400.1"/>
    <property type="molecule type" value="Genomic_DNA"/>
</dbReference>
<dbReference type="GO" id="GO:0046872">
    <property type="term" value="F:metal ion binding"/>
    <property type="evidence" value="ECO:0007669"/>
    <property type="project" value="UniProtKB-KW"/>
</dbReference>
<evidence type="ECO:0000256" key="8">
    <source>
        <dbReference type="ARBA" id="ARBA00023065"/>
    </source>
</evidence>
<keyword evidence="4 14" id="KW-0812">Transmembrane</keyword>
<keyword evidence="9 14" id="KW-0472">Membrane</keyword>
<keyword evidence="2 14" id="KW-0813">Transport</keyword>
<evidence type="ECO:0000256" key="3">
    <source>
        <dbReference type="ARBA" id="ARBA00022475"/>
    </source>
</evidence>
<evidence type="ECO:0000256" key="13">
    <source>
        <dbReference type="ARBA" id="ARBA00049940"/>
    </source>
</evidence>
<evidence type="ECO:0000256" key="12">
    <source>
        <dbReference type="ARBA" id="ARBA00035585"/>
    </source>
</evidence>
<feature type="binding site" evidence="14">
    <location>
        <position position="78"/>
    </location>
    <ligand>
        <name>Na(+)</name>
        <dbReference type="ChEBI" id="CHEBI:29101"/>
        <note>structural</note>
    </ligand>
</feature>
<name>A0A2P8HDT6_9BACI</name>
<feature type="transmembrane region" description="Helical" evidence="14">
    <location>
        <begin position="68"/>
        <end position="86"/>
    </location>
</feature>
<dbReference type="AlphaFoldDB" id="A0A2P8HDT6"/>
<keyword evidence="7 14" id="KW-0915">Sodium</keyword>
<keyword evidence="6 14" id="KW-1133">Transmembrane helix</keyword>
<evidence type="ECO:0000313" key="16">
    <source>
        <dbReference type="Proteomes" id="UP000242310"/>
    </source>
</evidence>
<dbReference type="PANTHER" id="PTHR28259:SF16">
    <property type="entry name" value="FLUORIDE-SPECIFIC ION CHANNEL FLUC 2"/>
    <property type="match status" value="1"/>
</dbReference>
<keyword evidence="8 14" id="KW-0406">Ion transport</keyword>
<evidence type="ECO:0000256" key="6">
    <source>
        <dbReference type="ARBA" id="ARBA00022989"/>
    </source>
</evidence>
<evidence type="ECO:0000256" key="5">
    <source>
        <dbReference type="ARBA" id="ARBA00022723"/>
    </source>
</evidence>
<keyword evidence="16" id="KW-1185">Reference proteome</keyword>